<dbReference type="PROSITE" id="PS50987">
    <property type="entry name" value="HTH_ARSR_2"/>
    <property type="match status" value="1"/>
</dbReference>
<evidence type="ECO:0000313" key="6">
    <source>
        <dbReference type="Proteomes" id="UP000294562"/>
    </source>
</evidence>
<dbReference type="Gene3D" id="1.10.10.10">
    <property type="entry name" value="Winged helix-like DNA-binding domain superfamily/Winged helix DNA-binding domain"/>
    <property type="match status" value="1"/>
</dbReference>
<dbReference type="GO" id="GO:0003677">
    <property type="term" value="F:DNA binding"/>
    <property type="evidence" value="ECO:0007669"/>
    <property type="project" value="UniProtKB-KW"/>
</dbReference>
<keyword evidence="2" id="KW-0238">DNA-binding</keyword>
<keyword evidence="1" id="KW-0805">Transcription regulation</keyword>
<dbReference type="InterPro" id="IPR036388">
    <property type="entry name" value="WH-like_DNA-bd_sf"/>
</dbReference>
<dbReference type="OrthoDB" id="9804742at2"/>
<proteinExistence type="predicted"/>
<evidence type="ECO:0000256" key="3">
    <source>
        <dbReference type="ARBA" id="ARBA00023163"/>
    </source>
</evidence>
<dbReference type="InterPro" id="IPR001845">
    <property type="entry name" value="HTH_ArsR_DNA-bd_dom"/>
</dbReference>
<dbReference type="RefSeq" id="WP_133341932.1">
    <property type="nucleotide sequence ID" value="NZ_SMZO01000009.1"/>
</dbReference>
<dbReference type="EMBL" id="SMZO01000009">
    <property type="protein sequence ID" value="TDL90417.1"/>
    <property type="molecule type" value="Genomic_DNA"/>
</dbReference>
<dbReference type="Proteomes" id="UP000294562">
    <property type="component" value="Unassembled WGS sequence"/>
</dbReference>
<dbReference type="PRINTS" id="PR00778">
    <property type="entry name" value="HTHARSR"/>
</dbReference>
<dbReference type="InterPro" id="IPR011991">
    <property type="entry name" value="ArsR-like_HTH"/>
</dbReference>
<protein>
    <submittedName>
        <fullName evidence="5">Transcriptional regulator</fullName>
    </submittedName>
</protein>
<dbReference type="SMART" id="SM00418">
    <property type="entry name" value="HTH_ARSR"/>
    <property type="match status" value="1"/>
</dbReference>
<dbReference type="Pfam" id="PF12840">
    <property type="entry name" value="HTH_20"/>
    <property type="match status" value="1"/>
</dbReference>
<evidence type="ECO:0000313" key="5">
    <source>
        <dbReference type="EMBL" id="TDL90417.1"/>
    </source>
</evidence>
<name>A0A4R6B187_9RHOB</name>
<evidence type="ECO:0000256" key="1">
    <source>
        <dbReference type="ARBA" id="ARBA00023015"/>
    </source>
</evidence>
<evidence type="ECO:0000259" key="4">
    <source>
        <dbReference type="PROSITE" id="PS50987"/>
    </source>
</evidence>
<dbReference type="PANTHER" id="PTHR43132:SF2">
    <property type="entry name" value="ARSENICAL RESISTANCE OPERON REPRESSOR ARSR-RELATED"/>
    <property type="match status" value="1"/>
</dbReference>
<keyword evidence="3" id="KW-0804">Transcription</keyword>
<feature type="domain" description="HTH arsR-type" evidence="4">
    <location>
        <begin position="1"/>
        <end position="96"/>
    </location>
</feature>
<accession>A0A4R6B187</accession>
<keyword evidence="6" id="KW-1185">Reference proteome</keyword>
<organism evidence="5 6">
    <name type="scientific">Meridianimarinicoccus aquatilis</name>
    <dbReference type="NCBI Taxonomy" id="2552766"/>
    <lineage>
        <taxon>Bacteria</taxon>
        <taxon>Pseudomonadati</taxon>
        <taxon>Pseudomonadota</taxon>
        <taxon>Alphaproteobacteria</taxon>
        <taxon>Rhodobacterales</taxon>
        <taxon>Paracoccaceae</taxon>
        <taxon>Meridianimarinicoccus</taxon>
    </lineage>
</organism>
<dbReference type="PANTHER" id="PTHR43132">
    <property type="entry name" value="ARSENICAL RESISTANCE OPERON REPRESSOR ARSR-RELATED"/>
    <property type="match status" value="1"/>
</dbReference>
<dbReference type="SUPFAM" id="SSF46785">
    <property type="entry name" value="Winged helix' DNA-binding domain"/>
    <property type="match status" value="1"/>
</dbReference>
<sequence length="124" mass="13549">MEKTAVLDALAALAQPTRLDVVRLLMQAGPDTGMAAGDIAHALDARANTLSANLSILLNAGLVRKERIGRSIRYYPEIETMRGLLGFLLEDCCGGNPALCRPLLDTLTDDCPPQKRDRRDDHQH</sequence>
<dbReference type="InterPro" id="IPR051011">
    <property type="entry name" value="Metal_resp_trans_reg"/>
</dbReference>
<gene>
    <name evidence="5" type="ORF">E2L05_05690</name>
</gene>
<dbReference type="InterPro" id="IPR036390">
    <property type="entry name" value="WH_DNA-bd_sf"/>
</dbReference>
<dbReference type="GO" id="GO:0003700">
    <property type="term" value="F:DNA-binding transcription factor activity"/>
    <property type="evidence" value="ECO:0007669"/>
    <property type="project" value="InterPro"/>
</dbReference>
<comment type="caution">
    <text evidence="5">The sequence shown here is derived from an EMBL/GenBank/DDBJ whole genome shotgun (WGS) entry which is preliminary data.</text>
</comment>
<evidence type="ECO:0000256" key="2">
    <source>
        <dbReference type="ARBA" id="ARBA00023125"/>
    </source>
</evidence>
<reference evidence="5 6" key="1">
    <citation type="submission" date="2019-03" db="EMBL/GenBank/DDBJ databases">
        <title>Rhodobacteraceae bacterium SM1902, a new member of the family Rhodobacteraceae isolated from Yantai.</title>
        <authorList>
            <person name="Sun Y."/>
        </authorList>
    </citation>
    <scope>NUCLEOTIDE SEQUENCE [LARGE SCALE GENOMIC DNA]</scope>
    <source>
        <strain evidence="5 6">SM1902</strain>
    </source>
</reference>
<dbReference type="CDD" id="cd00090">
    <property type="entry name" value="HTH_ARSR"/>
    <property type="match status" value="1"/>
</dbReference>
<dbReference type="AlphaFoldDB" id="A0A4R6B187"/>